<dbReference type="EMBL" id="PUHZ01000001">
    <property type="protein sequence ID" value="PQO48176.1"/>
    <property type="molecule type" value="Genomic_DNA"/>
</dbReference>
<dbReference type="Proteomes" id="UP000237819">
    <property type="component" value="Unassembled WGS sequence"/>
</dbReference>
<dbReference type="AlphaFoldDB" id="A0A2S8GUT9"/>
<reference evidence="2 3" key="1">
    <citation type="submission" date="2018-02" db="EMBL/GenBank/DDBJ databases">
        <title>Comparative genomes isolates from brazilian mangrove.</title>
        <authorList>
            <person name="Araujo J.E."/>
            <person name="Taketani R.G."/>
            <person name="Silva M.C.P."/>
            <person name="Loureco M.V."/>
            <person name="Andreote F.D."/>
        </authorList>
    </citation>
    <scope>NUCLEOTIDE SEQUENCE [LARGE SCALE GENOMIC DNA]</scope>
    <source>
        <strain evidence="2 3">Nap-Phe MGV</strain>
    </source>
</reference>
<keyword evidence="1" id="KW-0472">Membrane</keyword>
<keyword evidence="1" id="KW-0812">Transmembrane</keyword>
<feature type="transmembrane region" description="Helical" evidence="1">
    <location>
        <begin position="107"/>
        <end position="126"/>
    </location>
</feature>
<accession>A0A2S8GUT9</accession>
<organism evidence="2 3">
    <name type="scientific">Blastopirellula marina</name>
    <dbReference type="NCBI Taxonomy" id="124"/>
    <lineage>
        <taxon>Bacteria</taxon>
        <taxon>Pseudomonadati</taxon>
        <taxon>Planctomycetota</taxon>
        <taxon>Planctomycetia</taxon>
        <taxon>Pirellulales</taxon>
        <taxon>Pirellulaceae</taxon>
        <taxon>Blastopirellula</taxon>
    </lineage>
</organism>
<gene>
    <name evidence="2" type="ORF">C5Y93_00395</name>
</gene>
<protein>
    <submittedName>
        <fullName evidence="2">Uncharacterized protein</fullName>
    </submittedName>
</protein>
<evidence type="ECO:0000313" key="2">
    <source>
        <dbReference type="EMBL" id="PQO48176.1"/>
    </source>
</evidence>
<comment type="caution">
    <text evidence="2">The sequence shown here is derived from an EMBL/GenBank/DDBJ whole genome shotgun (WGS) entry which is preliminary data.</text>
</comment>
<sequence length="172" mass="18408">MVNEENPFASPPCVDDSPVPRDLGSTSSLTPLWIWLAISFVFGFAISPADPLSLALVMGFNLILLWQGALLATRNDGRLASLKYACAAIGIFLWIYLLYVIEGRLVVSILYVAAGTGAGVWCWRTIPRGRLTIFACFSTGYVLGAVLGLVGLLPGAVVGAIWGHKLVQKRAA</sequence>
<feature type="transmembrane region" description="Helical" evidence="1">
    <location>
        <begin position="84"/>
        <end position="101"/>
    </location>
</feature>
<feature type="transmembrane region" description="Helical" evidence="1">
    <location>
        <begin position="29"/>
        <end position="46"/>
    </location>
</feature>
<name>A0A2S8GUT9_9BACT</name>
<dbReference type="RefSeq" id="WP_105333407.1">
    <property type="nucleotide sequence ID" value="NZ_PUHZ01000001.1"/>
</dbReference>
<evidence type="ECO:0000313" key="3">
    <source>
        <dbReference type="Proteomes" id="UP000237819"/>
    </source>
</evidence>
<feature type="transmembrane region" description="Helical" evidence="1">
    <location>
        <begin position="133"/>
        <end position="162"/>
    </location>
</feature>
<evidence type="ECO:0000256" key="1">
    <source>
        <dbReference type="SAM" id="Phobius"/>
    </source>
</evidence>
<keyword evidence="1" id="KW-1133">Transmembrane helix</keyword>
<proteinExistence type="predicted"/>